<evidence type="ECO:0000313" key="3">
    <source>
        <dbReference type="Proteomes" id="UP000247409"/>
    </source>
</evidence>
<comment type="caution">
    <text evidence="2">The sequence shown here is derived from an EMBL/GenBank/DDBJ whole genome shotgun (WGS) entry which is preliminary data.</text>
</comment>
<proteinExistence type="predicted"/>
<accession>A0A2V3IZV8</accession>
<dbReference type="InterPro" id="IPR021434">
    <property type="entry name" value="DUF3082"/>
</dbReference>
<organism evidence="2 3">
    <name type="scientific">Gracilariopsis chorda</name>
    <dbReference type="NCBI Taxonomy" id="448386"/>
    <lineage>
        <taxon>Eukaryota</taxon>
        <taxon>Rhodophyta</taxon>
        <taxon>Florideophyceae</taxon>
        <taxon>Rhodymeniophycidae</taxon>
        <taxon>Gracilariales</taxon>
        <taxon>Gracilariaceae</taxon>
        <taxon>Gracilariopsis</taxon>
    </lineage>
</organism>
<dbReference type="Proteomes" id="UP000247409">
    <property type="component" value="Unassembled WGS sequence"/>
</dbReference>
<sequence>MVPGTTYDSGVLTGLWQFYANSEMEHMQIWVCTSGHSPPRRAVLTTLDWLHLLCETRHHHLHTLIIMNMTAFAIPSFLQTHPYHNTPKLSRSTTVRIRAALRPPQEPTKPRFLRDADDPSIQTQTSFFPEKSQQQTSQTPNKRVLQQVRDTMQRLGVEEHPQTPSPRPFSPIDISSVNPFSPLVGAFGAAFISYAVWSALGYIAFFFASHPLDDQIYVVQRLSAVVRTGLVCLFALGSGISGVTSLGLFLLFGRTAYGTLSGEFRNSNAPQNRSQSDVVRK</sequence>
<reference evidence="2 3" key="1">
    <citation type="journal article" date="2018" name="Mol. Biol. Evol.">
        <title>Analysis of the draft genome of the red seaweed Gracilariopsis chorda provides insights into genome size evolution in Rhodophyta.</title>
        <authorList>
            <person name="Lee J."/>
            <person name="Yang E.C."/>
            <person name="Graf L."/>
            <person name="Yang J.H."/>
            <person name="Qiu H."/>
            <person name="Zel Zion U."/>
            <person name="Chan C.X."/>
            <person name="Stephens T.G."/>
            <person name="Weber A.P.M."/>
            <person name="Boo G.H."/>
            <person name="Boo S.M."/>
            <person name="Kim K.M."/>
            <person name="Shin Y."/>
            <person name="Jung M."/>
            <person name="Lee S.J."/>
            <person name="Yim H.S."/>
            <person name="Lee J.H."/>
            <person name="Bhattacharya D."/>
            <person name="Yoon H.S."/>
        </authorList>
    </citation>
    <scope>NUCLEOTIDE SEQUENCE [LARGE SCALE GENOMIC DNA]</scope>
    <source>
        <strain evidence="2 3">SKKU-2015</strain>
        <tissue evidence="2">Whole body</tissue>
    </source>
</reference>
<keyword evidence="3" id="KW-1185">Reference proteome</keyword>
<keyword evidence="1" id="KW-0472">Membrane</keyword>
<dbReference type="EMBL" id="NBIV01000035">
    <property type="protein sequence ID" value="PXF46640.1"/>
    <property type="molecule type" value="Genomic_DNA"/>
</dbReference>
<feature type="transmembrane region" description="Helical" evidence="1">
    <location>
        <begin position="228"/>
        <end position="252"/>
    </location>
</feature>
<protein>
    <submittedName>
        <fullName evidence="2">Uncharacterized protein</fullName>
    </submittedName>
</protein>
<evidence type="ECO:0000256" key="1">
    <source>
        <dbReference type="SAM" id="Phobius"/>
    </source>
</evidence>
<dbReference type="Pfam" id="PF11282">
    <property type="entry name" value="DUF3082"/>
    <property type="match status" value="1"/>
</dbReference>
<name>A0A2V3IZV8_9FLOR</name>
<feature type="transmembrane region" description="Helical" evidence="1">
    <location>
        <begin position="183"/>
        <end position="208"/>
    </location>
</feature>
<keyword evidence="1" id="KW-0812">Transmembrane</keyword>
<dbReference type="OrthoDB" id="5996at2759"/>
<keyword evidence="1" id="KW-1133">Transmembrane helix</keyword>
<dbReference type="AlphaFoldDB" id="A0A2V3IZV8"/>
<gene>
    <name evidence="2" type="ORF">BWQ96_03629</name>
</gene>
<evidence type="ECO:0000313" key="2">
    <source>
        <dbReference type="EMBL" id="PXF46640.1"/>
    </source>
</evidence>